<feature type="compositionally biased region" description="Low complexity" evidence="1">
    <location>
        <begin position="167"/>
        <end position="178"/>
    </location>
</feature>
<keyword evidence="3" id="KW-1185">Reference proteome</keyword>
<protein>
    <submittedName>
        <fullName evidence="2">Uncharacterized protein</fullName>
    </submittedName>
</protein>
<dbReference type="EMBL" id="LN679200">
    <property type="protein sequence ID" value="CEL52758.1"/>
    <property type="molecule type" value="Genomic_DNA"/>
</dbReference>
<evidence type="ECO:0000256" key="1">
    <source>
        <dbReference type="SAM" id="MobiDB-lite"/>
    </source>
</evidence>
<evidence type="ECO:0000313" key="2">
    <source>
        <dbReference type="EMBL" id="CEL52758.1"/>
    </source>
</evidence>
<proteinExistence type="predicted"/>
<gene>
    <name evidence="2" type="ORF">RSOLAG1IB_11102</name>
</gene>
<feature type="region of interest" description="Disordered" evidence="1">
    <location>
        <begin position="307"/>
        <end position="328"/>
    </location>
</feature>
<organism evidence="2 3">
    <name type="scientific">Thanatephorus cucumeris (strain AG1-IB / isolate 7/3/14)</name>
    <name type="common">Lettuce bottom rot fungus</name>
    <name type="synonym">Rhizoctonia solani</name>
    <dbReference type="NCBI Taxonomy" id="1108050"/>
    <lineage>
        <taxon>Eukaryota</taxon>
        <taxon>Fungi</taxon>
        <taxon>Dikarya</taxon>
        <taxon>Basidiomycota</taxon>
        <taxon>Agaricomycotina</taxon>
        <taxon>Agaricomycetes</taxon>
        <taxon>Cantharellales</taxon>
        <taxon>Ceratobasidiaceae</taxon>
        <taxon>Rhizoctonia</taxon>
        <taxon>Rhizoctonia solani AG-1</taxon>
    </lineage>
</organism>
<accession>A0A0B7F965</accession>
<reference evidence="2 3" key="1">
    <citation type="submission" date="2014-11" db="EMBL/GenBank/DDBJ databases">
        <authorList>
            <person name="Wibberg Daniel"/>
        </authorList>
    </citation>
    <scope>NUCLEOTIDE SEQUENCE [LARGE SCALE GENOMIC DNA]</scope>
    <source>
        <strain evidence="2">Rhizoctonia solani AG1-IB 7/3/14</strain>
    </source>
</reference>
<evidence type="ECO:0000313" key="3">
    <source>
        <dbReference type="Proteomes" id="UP000059188"/>
    </source>
</evidence>
<feature type="region of interest" description="Disordered" evidence="1">
    <location>
        <begin position="154"/>
        <end position="197"/>
    </location>
</feature>
<dbReference type="Proteomes" id="UP000059188">
    <property type="component" value="Unassembled WGS sequence"/>
</dbReference>
<dbReference type="AlphaFoldDB" id="A0A0B7F965"/>
<feature type="compositionally biased region" description="Basic residues" evidence="1">
    <location>
        <begin position="313"/>
        <end position="322"/>
    </location>
</feature>
<name>A0A0B7F965_THACB</name>
<dbReference type="OrthoDB" id="3206061at2759"/>
<feature type="region of interest" description="Disordered" evidence="1">
    <location>
        <begin position="261"/>
        <end position="284"/>
    </location>
</feature>
<sequence>MGAYVVRSSQQAGAFAVVRGRTRTPEVILHLLQHTICEAWAAPPAGPRLAYIYVFCSSNFRQLSLSIASGPSARVLCGPRLTCAIRPKRQLSLVLIQTHPCNKSRGIWSPCFTNIFRLQDPDTMNAQLLPASAAALCAVILLVIMRHFIRTPSSSPIEDSKQPQDKSIPVSISPSAVSTPGSDVEKGETPPPTTSYFSDVKIKPELVDEVWPPVERETAEPAPTLGGSLPDVALVWGMDYRPAVDRRPLMAYSTIASALGVEDEPVQSPPPSAAADTRPMRSGSLISGIASDWRSLSQSEQQAWATLSEARASRSRGTHNSRTRAYDS</sequence>